<dbReference type="Proteomes" id="UP000024284">
    <property type="component" value="Unassembled WGS sequence"/>
</dbReference>
<evidence type="ECO:0000313" key="2">
    <source>
        <dbReference type="Proteomes" id="UP000024284"/>
    </source>
</evidence>
<evidence type="ECO:0000313" key="1">
    <source>
        <dbReference type="EMBL" id="KFG90744.1"/>
    </source>
</evidence>
<comment type="caution">
    <text evidence="1">The sequence shown here is derived from an EMBL/GenBank/DDBJ whole genome shotgun (WGS) entry which is preliminary data.</text>
</comment>
<dbReference type="eggNOG" id="COG2197">
    <property type="taxonomic scope" value="Bacteria"/>
</dbReference>
<gene>
    <name evidence="1" type="ORF">BV98_001456</name>
</gene>
<dbReference type="EMBL" id="JFZA02000011">
    <property type="protein sequence ID" value="KFG90744.1"/>
    <property type="molecule type" value="Genomic_DNA"/>
</dbReference>
<proteinExistence type="predicted"/>
<dbReference type="AlphaFoldDB" id="A0A086PBH6"/>
<sequence length="184" mass="19918">MGGWVESLGVRRPYYRRPSHSGIFFLGDVFLSGVVDLFGDPIPASRGKKGRPPHVPTAENRRFVQLSLACGHDEEAIAAALQITVRTLNRHYFHELGGKASARLKLEMKNMAAMVAQVEAGSVAAMSLLDKKMERLRLQSLSDKFTDRPAKAASQKPIGIKAAAKEAAGKVTGKFAPPAAPRLN</sequence>
<organism evidence="1 2">
    <name type="scientific">Sphingobium herbicidovorans (strain ATCC 700291 / DSM 11019 / CCUG 56400 / KCTC 2939 / LMG 18315 / NBRC 16415 / MH)</name>
    <name type="common">Sphingomonas herbicidovorans</name>
    <dbReference type="NCBI Taxonomy" id="1219045"/>
    <lineage>
        <taxon>Bacteria</taxon>
        <taxon>Pseudomonadati</taxon>
        <taxon>Pseudomonadota</taxon>
        <taxon>Alphaproteobacteria</taxon>
        <taxon>Sphingomonadales</taxon>
        <taxon>Sphingomonadaceae</taxon>
        <taxon>Sphingobium</taxon>
    </lineage>
</organism>
<dbReference type="PATRIC" id="fig|1219045.3.peg.1486"/>
<reference evidence="1" key="1">
    <citation type="submission" date="2014-08" db="EMBL/GenBank/DDBJ databases">
        <title>Draft genome sequences of Sphingobium herbicidovorans.</title>
        <authorList>
            <person name="Gan H.M."/>
            <person name="Gan H.Y."/>
            <person name="Savka M.A."/>
        </authorList>
    </citation>
    <scope>NUCLEOTIDE SEQUENCE [LARGE SCALE GENOMIC DNA]</scope>
    <source>
        <strain evidence="1">NBRC 16415</strain>
    </source>
</reference>
<name>A0A086PBH6_SPHHM</name>
<accession>A0A086PBH6</accession>
<protein>
    <submittedName>
        <fullName evidence="1">Uncharacterized protein</fullName>
    </submittedName>
</protein>
<keyword evidence="2" id="KW-1185">Reference proteome</keyword>
<dbReference type="STRING" id="76947.GCA_002080435_02574"/>